<dbReference type="Pfam" id="PF04138">
    <property type="entry name" value="GtrA_DPMS_TM"/>
    <property type="match status" value="1"/>
</dbReference>
<feature type="transmembrane region" description="Helical" evidence="5">
    <location>
        <begin position="41"/>
        <end position="61"/>
    </location>
</feature>
<feature type="domain" description="GtrA/DPMS transmembrane" evidence="6">
    <location>
        <begin position="10"/>
        <end position="132"/>
    </location>
</feature>
<dbReference type="InterPro" id="IPR007267">
    <property type="entry name" value="GtrA_DPMS_TM"/>
</dbReference>
<keyword evidence="4 5" id="KW-0472">Membrane</keyword>
<proteinExistence type="predicted"/>
<evidence type="ECO:0000256" key="1">
    <source>
        <dbReference type="ARBA" id="ARBA00004141"/>
    </source>
</evidence>
<organism evidence="7 8">
    <name type="scientific">[Clostridium] fimetarium</name>
    <dbReference type="NCBI Taxonomy" id="99656"/>
    <lineage>
        <taxon>Bacteria</taxon>
        <taxon>Bacillati</taxon>
        <taxon>Bacillota</taxon>
        <taxon>Clostridia</taxon>
        <taxon>Lachnospirales</taxon>
        <taxon>Lachnospiraceae</taxon>
    </lineage>
</organism>
<keyword evidence="3 5" id="KW-1133">Transmembrane helix</keyword>
<evidence type="ECO:0000256" key="4">
    <source>
        <dbReference type="ARBA" id="ARBA00023136"/>
    </source>
</evidence>
<evidence type="ECO:0000313" key="7">
    <source>
        <dbReference type="EMBL" id="SEW37357.1"/>
    </source>
</evidence>
<evidence type="ECO:0000256" key="2">
    <source>
        <dbReference type="ARBA" id="ARBA00022692"/>
    </source>
</evidence>
<dbReference type="OrthoDB" id="9807815at2"/>
<dbReference type="AlphaFoldDB" id="A0A1I0R9D1"/>
<name>A0A1I0R9D1_9FIRM</name>
<evidence type="ECO:0000259" key="6">
    <source>
        <dbReference type="Pfam" id="PF04138"/>
    </source>
</evidence>
<accession>A0A1I0R9D1</accession>
<dbReference type="Proteomes" id="UP000199701">
    <property type="component" value="Unassembled WGS sequence"/>
</dbReference>
<reference evidence="7 8" key="1">
    <citation type="submission" date="2016-10" db="EMBL/GenBank/DDBJ databases">
        <authorList>
            <person name="de Groot N.N."/>
        </authorList>
    </citation>
    <scope>NUCLEOTIDE SEQUENCE [LARGE SCALE GENOMIC DNA]</scope>
    <source>
        <strain evidence="7 8">DSM 9179</strain>
    </source>
</reference>
<feature type="transmembrane region" description="Helical" evidence="5">
    <location>
        <begin position="73"/>
        <end position="92"/>
    </location>
</feature>
<gene>
    <name evidence="7" type="ORF">SAMN05421659_11323</name>
</gene>
<protein>
    <submittedName>
        <fullName evidence="7">GtrA-like protein</fullName>
    </submittedName>
</protein>
<sequence length="138" mass="15862">MKKLLIQMLKFFGISGIGWLMDFTIYNLLSLKFTNLSVNNMLSSLVGVSFVFIYSTRKTFIQKAGGIDLKLKFIIYIVYQIVLILLMSYILSCINDQILEILTSDSLRHLSAMFAKILITPITMILNFIVIKQLIERL</sequence>
<evidence type="ECO:0000313" key="8">
    <source>
        <dbReference type="Proteomes" id="UP000199701"/>
    </source>
</evidence>
<comment type="subcellular location">
    <subcellularLocation>
        <location evidence="1">Membrane</location>
        <topology evidence="1">Multi-pass membrane protein</topology>
    </subcellularLocation>
</comment>
<keyword evidence="2 5" id="KW-0812">Transmembrane</keyword>
<dbReference type="RefSeq" id="WP_092455616.1">
    <property type="nucleotide sequence ID" value="NZ_FOJI01000013.1"/>
</dbReference>
<feature type="transmembrane region" description="Helical" evidence="5">
    <location>
        <begin position="12"/>
        <end position="29"/>
    </location>
</feature>
<dbReference type="EMBL" id="FOJI01000013">
    <property type="protein sequence ID" value="SEW37357.1"/>
    <property type="molecule type" value="Genomic_DNA"/>
</dbReference>
<evidence type="ECO:0000256" key="5">
    <source>
        <dbReference type="SAM" id="Phobius"/>
    </source>
</evidence>
<feature type="transmembrane region" description="Helical" evidence="5">
    <location>
        <begin position="112"/>
        <end position="131"/>
    </location>
</feature>
<evidence type="ECO:0000256" key="3">
    <source>
        <dbReference type="ARBA" id="ARBA00022989"/>
    </source>
</evidence>
<keyword evidence="8" id="KW-1185">Reference proteome</keyword>